<evidence type="ECO:0000256" key="6">
    <source>
        <dbReference type="ARBA" id="ARBA00022679"/>
    </source>
</evidence>
<dbReference type="InterPro" id="IPR005543">
    <property type="entry name" value="PASTA_dom"/>
</dbReference>
<dbReference type="GO" id="GO:0009252">
    <property type="term" value="P:peptidoglycan biosynthetic process"/>
    <property type="evidence" value="ECO:0007669"/>
    <property type="project" value="UniProtKB-KW"/>
</dbReference>
<feature type="region of interest" description="Disordered" evidence="14">
    <location>
        <begin position="746"/>
        <end position="800"/>
    </location>
</feature>
<dbReference type="RefSeq" id="WP_101395094.1">
    <property type="nucleotide sequence ID" value="NZ_PJNE01000001.1"/>
</dbReference>
<evidence type="ECO:0000256" key="5">
    <source>
        <dbReference type="ARBA" id="ARBA00022676"/>
    </source>
</evidence>
<evidence type="ECO:0000256" key="4">
    <source>
        <dbReference type="ARBA" id="ARBA00022670"/>
    </source>
</evidence>
<keyword evidence="7" id="KW-0378">Hydrolase</keyword>
<evidence type="ECO:0000256" key="2">
    <source>
        <dbReference type="ARBA" id="ARBA00007739"/>
    </source>
</evidence>
<dbReference type="AlphaFoldDB" id="A0A2N3YI68"/>
<dbReference type="Gene3D" id="3.40.710.10">
    <property type="entry name" value="DD-peptidase/beta-lactamase superfamily"/>
    <property type="match status" value="1"/>
</dbReference>
<keyword evidence="10" id="KW-0511">Multifunctional enzyme</keyword>
<evidence type="ECO:0000256" key="13">
    <source>
        <dbReference type="ARBA" id="ARBA00049902"/>
    </source>
</evidence>
<dbReference type="Pfam" id="PF03793">
    <property type="entry name" value="PASTA"/>
    <property type="match status" value="1"/>
</dbReference>
<dbReference type="CDD" id="cd06577">
    <property type="entry name" value="PASTA_pknB"/>
    <property type="match status" value="1"/>
</dbReference>
<dbReference type="GO" id="GO:0008955">
    <property type="term" value="F:peptidoglycan glycosyltransferase activity"/>
    <property type="evidence" value="ECO:0007669"/>
    <property type="project" value="UniProtKB-EC"/>
</dbReference>
<dbReference type="SMART" id="SM00740">
    <property type="entry name" value="PASTA"/>
    <property type="match status" value="1"/>
</dbReference>
<dbReference type="InterPro" id="IPR001264">
    <property type="entry name" value="Glyco_trans_51"/>
</dbReference>
<comment type="catalytic activity">
    <reaction evidence="12">
        <text>Preferential cleavage: (Ac)2-L-Lys-D-Ala-|-D-Ala. Also transpeptidation of peptidyl-alanyl moieties that are N-acyl substituents of D-alanine.</text>
        <dbReference type="EC" id="3.4.16.4"/>
    </reaction>
</comment>
<evidence type="ECO:0000256" key="9">
    <source>
        <dbReference type="ARBA" id="ARBA00022984"/>
    </source>
</evidence>
<comment type="caution">
    <text evidence="16">The sequence shown here is derived from an EMBL/GenBank/DDBJ whole genome shotgun (WGS) entry which is preliminary data.</text>
</comment>
<evidence type="ECO:0000256" key="12">
    <source>
        <dbReference type="ARBA" id="ARBA00034000"/>
    </source>
</evidence>
<dbReference type="InterPro" id="IPR050396">
    <property type="entry name" value="Glycosyltr_51/Transpeptidase"/>
</dbReference>
<evidence type="ECO:0000256" key="3">
    <source>
        <dbReference type="ARBA" id="ARBA00022645"/>
    </source>
</evidence>
<dbReference type="Pfam" id="PF00905">
    <property type="entry name" value="Transpeptidase"/>
    <property type="match status" value="1"/>
</dbReference>
<evidence type="ECO:0000259" key="15">
    <source>
        <dbReference type="SMART" id="SM00740"/>
    </source>
</evidence>
<comment type="similarity">
    <text evidence="1">In the C-terminal section; belongs to the transpeptidase family.</text>
</comment>
<dbReference type="InterPro" id="IPR001460">
    <property type="entry name" value="PCN-bd_Tpept"/>
</dbReference>
<proteinExistence type="inferred from homology"/>
<dbReference type="InterPro" id="IPR036950">
    <property type="entry name" value="PBP_transglycosylase"/>
</dbReference>
<keyword evidence="5" id="KW-0328">Glycosyltransferase</keyword>
<evidence type="ECO:0000256" key="11">
    <source>
        <dbReference type="ARBA" id="ARBA00023316"/>
    </source>
</evidence>
<evidence type="ECO:0000256" key="8">
    <source>
        <dbReference type="ARBA" id="ARBA00022960"/>
    </source>
</evidence>
<dbReference type="InterPro" id="IPR023346">
    <property type="entry name" value="Lysozyme-like_dom_sf"/>
</dbReference>
<dbReference type="PANTHER" id="PTHR32282:SF33">
    <property type="entry name" value="PEPTIDOGLYCAN GLYCOSYLTRANSFERASE"/>
    <property type="match status" value="1"/>
</dbReference>
<dbReference type="SUPFAM" id="SSF56601">
    <property type="entry name" value="beta-lactamase/transpeptidase-like"/>
    <property type="match status" value="1"/>
</dbReference>
<accession>A0A2N3YI68</accession>
<dbReference type="Gene3D" id="1.10.3810.10">
    <property type="entry name" value="Biosynthetic peptidoglycan transglycosylase-like"/>
    <property type="match status" value="1"/>
</dbReference>
<keyword evidence="8" id="KW-0133">Cell shape</keyword>
<comment type="similarity">
    <text evidence="2">In the N-terminal section; belongs to the glycosyltransferase 51 family.</text>
</comment>
<keyword evidence="6" id="KW-0808">Transferase</keyword>
<dbReference type="SUPFAM" id="SSF53955">
    <property type="entry name" value="Lysozyme-like"/>
    <property type="match status" value="1"/>
</dbReference>
<organism evidence="16 17">
    <name type="scientific">Phycicoccus duodecadis</name>
    <dbReference type="NCBI Taxonomy" id="173053"/>
    <lineage>
        <taxon>Bacteria</taxon>
        <taxon>Bacillati</taxon>
        <taxon>Actinomycetota</taxon>
        <taxon>Actinomycetes</taxon>
        <taxon>Micrococcales</taxon>
        <taxon>Intrasporangiaceae</taxon>
        <taxon>Phycicoccus</taxon>
    </lineage>
</organism>
<evidence type="ECO:0000313" key="17">
    <source>
        <dbReference type="Proteomes" id="UP000233781"/>
    </source>
</evidence>
<evidence type="ECO:0000256" key="14">
    <source>
        <dbReference type="SAM" id="MobiDB-lite"/>
    </source>
</evidence>
<feature type="compositionally biased region" description="Polar residues" evidence="14">
    <location>
        <begin position="746"/>
        <end position="756"/>
    </location>
</feature>
<dbReference type="GO" id="GO:0071555">
    <property type="term" value="P:cell wall organization"/>
    <property type="evidence" value="ECO:0007669"/>
    <property type="project" value="UniProtKB-KW"/>
</dbReference>
<gene>
    <name evidence="16" type="ORF">ATL31_1357</name>
</gene>
<dbReference type="PANTHER" id="PTHR32282">
    <property type="entry name" value="BINDING PROTEIN TRANSPEPTIDASE, PUTATIVE-RELATED"/>
    <property type="match status" value="1"/>
</dbReference>
<dbReference type="GO" id="GO:0009002">
    <property type="term" value="F:serine-type D-Ala-D-Ala carboxypeptidase activity"/>
    <property type="evidence" value="ECO:0007669"/>
    <property type="project" value="UniProtKB-EC"/>
</dbReference>
<keyword evidence="17" id="KW-1185">Reference proteome</keyword>
<name>A0A2N3YI68_9MICO</name>
<dbReference type="GO" id="GO:0008360">
    <property type="term" value="P:regulation of cell shape"/>
    <property type="evidence" value="ECO:0007669"/>
    <property type="project" value="UniProtKB-KW"/>
</dbReference>
<dbReference type="Gene3D" id="3.30.10.20">
    <property type="match status" value="1"/>
</dbReference>
<keyword evidence="3 16" id="KW-0121">Carboxypeptidase</keyword>
<comment type="catalytic activity">
    <reaction evidence="13">
        <text>[GlcNAc-(1-&gt;4)-Mur2Ac(oyl-L-Ala-gamma-D-Glu-L-Lys-D-Ala-D-Ala)](n)-di-trans,octa-cis-undecaprenyl diphosphate + beta-D-GlcNAc-(1-&gt;4)-Mur2Ac(oyl-L-Ala-gamma-D-Glu-L-Lys-D-Ala-D-Ala)-di-trans,octa-cis-undecaprenyl diphosphate = [GlcNAc-(1-&gt;4)-Mur2Ac(oyl-L-Ala-gamma-D-Glu-L-Lys-D-Ala-D-Ala)](n+1)-di-trans,octa-cis-undecaprenyl diphosphate + di-trans,octa-cis-undecaprenyl diphosphate + H(+)</text>
        <dbReference type="Rhea" id="RHEA:23708"/>
        <dbReference type="Rhea" id="RHEA-COMP:9602"/>
        <dbReference type="Rhea" id="RHEA-COMP:9603"/>
        <dbReference type="ChEBI" id="CHEBI:15378"/>
        <dbReference type="ChEBI" id="CHEBI:58405"/>
        <dbReference type="ChEBI" id="CHEBI:60033"/>
        <dbReference type="ChEBI" id="CHEBI:78435"/>
        <dbReference type="EC" id="2.4.99.28"/>
    </reaction>
</comment>
<sequence>MDGRAHNIPAVLRLLLGFVVLSTVAGLLLAGLAVPAIGATGQAAKSGVDFFNDLPSDFTVSPLAQQSKILDAQGQLIANPYDENRIIVPLKKISPAMQNAQIAIEDARFREHGGLDLRGFTRAVVSNAQGGDVQGASTLTQQYVKITLQENALRRGDKAAAEAATKKSYARKLQELKYAVNVEENYTKDQILEGYLNLVYYGDQAYGVEAAALNYFGVHASRLNVGQAALLAGIVQQPTAYNPLLNPDQAQARRDVVLTRMQQLGFASAKDVAAAKKIPVPKMIKKQPVKGVCHRSSQPYFCAYVMAYLQNSPQMAVLGKTPEARLKRINQGGLTIRTTLNPTMQKDAQTEIERAVPVNNKSNLGGAISVVEPGTGKILAMVQASDFEKTQTNLNVDKVYGGGPYGYQFGSTAKVFGLVTALEQGMPLDGKIYVPFATAKKEYVFKSDKVVGAPCGADKPWGVTNDYAIGGRQMSLGEGIGKSINTWAAQLTIDVGPCNVLDTMKKMGVHMANGQDIYRSISNATLGSGTTTPLDLASAYATLAAGGKHCEPSPIASITTPDRKAITFPAAKCTQVISADTANAASYLLKGTFRSGGTAQGTWNVDARPAAGKTGTTEKHNQGWFVGYTPQLATAVWIGNVQVADKNGTLYSLNGKCFGDYGCFREVFGGTVSAPVWAATMKKLSEGMPVKDFPAPSEKARRGNLVDIPNVYARSVSSATRILQDAGFSAQVVGYISSNAPNGTVAGTSPSGSAPQGATIGLLLSSGSGQASAAQAPQQPQPQPTTAKPGRTKKPPPPNK</sequence>
<evidence type="ECO:0000313" key="16">
    <source>
        <dbReference type="EMBL" id="PKW26545.1"/>
    </source>
</evidence>
<reference evidence="16 17" key="1">
    <citation type="submission" date="2017-12" db="EMBL/GenBank/DDBJ databases">
        <title>Sequencing the genomes of 1000 Actinobacteria strains.</title>
        <authorList>
            <person name="Klenk H.-P."/>
        </authorList>
    </citation>
    <scope>NUCLEOTIDE SEQUENCE [LARGE SCALE GENOMIC DNA]</scope>
    <source>
        <strain evidence="16 17">DSM 12806</strain>
    </source>
</reference>
<feature type="domain" description="PASTA" evidence="15">
    <location>
        <begin position="702"/>
        <end position="766"/>
    </location>
</feature>
<evidence type="ECO:0000256" key="7">
    <source>
        <dbReference type="ARBA" id="ARBA00022801"/>
    </source>
</evidence>
<evidence type="ECO:0000256" key="10">
    <source>
        <dbReference type="ARBA" id="ARBA00023268"/>
    </source>
</evidence>
<keyword evidence="4" id="KW-0645">Protease</keyword>
<dbReference type="GO" id="GO:0008658">
    <property type="term" value="F:penicillin binding"/>
    <property type="evidence" value="ECO:0007669"/>
    <property type="project" value="InterPro"/>
</dbReference>
<dbReference type="OrthoDB" id="9766909at2"/>
<evidence type="ECO:0000256" key="1">
    <source>
        <dbReference type="ARBA" id="ARBA00007090"/>
    </source>
</evidence>
<dbReference type="EMBL" id="PJNE01000001">
    <property type="protein sequence ID" value="PKW26545.1"/>
    <property type="molecule type" value="Genomic_DNA"/>
</dbReference>
<dbReference type="Proteomes" id="UP000233781">
    <property type="component" value="Unassembled WGS sequence"/>
</dbReference>
<protein>
    <submittedName>
        <fullName evidence="16">Membrane peptidoglycan carboxypeptidase</fullName>
    </submittedName>
</protein>
<dbReference type="GO" id="GO:0006508">
    <property type="term" value="P:proteolysis"/>
    <property type="evidence" value="ECO:0007669"/>
    <property type="project" value="UniProtKB-KW"/>
</dbReference>
<dbReference type="GO" id="GO:0030288">
    <property type="term" value="C:outer membrane-bounded periplasmic space"/>
    <property type="evidence" value="ECO:0007669"/>
    <property type="project" value="TreeGrafter"/>
</dbReference>
<keyword evidence="9" id="KW-0573">Peptidoglycan synthesis</keyword>
<feature type="compositionally biased region" description="Low complexity" evidence="14">
    <location>
        <begin position="761"/>
        <end position="778"/>
    </location>
</feature>
<dbReference type="FunFam" id="1.10.3810.10:FF:000001">
    <property type="entry name" value="Penicillin-binding protein 1A"/>
    <property type="match status" value="1"/>
</dbReference>
<dbReference type="InterPro" id="IPR012338">
    <property type="entry name" value="Beta-lactam/transpept-like"/>
</dbReference>
<keyword evidence="11" id="KW-0961">Cell wall biogenesis/degradation</keyword>
<dbReference type="Pfam" id="PF00912">
    <property type="entry name" value="Transgly"/>
    <property type="match status" value="1"/>
</dbReference>